<feature type="repeat" description="PPR" evidence="2">
    <location>
        <begin position="396"/>
        <end position="430"/>
    </location>
</feature>
<keyword evidence="1" id="KW-0677">Repeat</keyword>
<protein>
    <submittedName>
        <fullName evidence="4">Pentatricopeptide repeat-containing protein At5g39350-like</fullName>
    </submittedName>
</protein>
<gene>
    <name evidence="4" type="primary">LOC111299987</name>
</gene>
<name>A0A6P5ZES2_DURZI</name>
<accession>A0A6P5ZES2</accession>
<dbReference type="Pfam" id="PF01535">
    <property type="entry name" value="PPR"/>
    <property type="match status" value="7"/>
</dbReference>
<proteinExistence type="predicted"/>
<evidence type="ECO:0000256" key="1">
    <source>
        <dbReference type="ARBA" id="ARBA00022737"/>
    </source>
</evidence>
<reference evidence="4" key="1">
    <citation type="submission" date="2025-08" db="UniProtKB">
        <authorList>
            <consortium name="RefSeq"/>
        </authorList>
    </citation>
    <scope>IDENTIFICATION</scope>
    <source>
        <tissue evidence="4">Fruit stalk</tissue>
    </source>
</reference>
<dbReference type="InterPro" id="IPR002885">
    <property type="entry name" value="PPR_rpt"/>
</dbReference>
<feature type="repeat" description="PPR" evidence="2">
    <location>
        <begin position="832"/>
        <end position="866"/>
    </location>
</feature>
<dbReference type="FunFam" id="1.25.40.10:FF:000381">
    <property type="entry name" value="Pentatricopeptide repeat-containing protein"/>
    <property type="match status" value="1"/>
</dbReference>
<dbReference type="Proteomes" id="UP000515121">
    <property type="component" value="Unplaced"/>
</dbReference>
<dbReference type="RefSeq" id="XP_022751279.1">
    <property type="nucleotide sequence ID" value="XM_022895544.1"/>
</dbReference>
<dbReference type="GeneID" id="111299987"/>
<dbReference type="AlphaFoldDB" id="A0A6P5ZES2"/>
<dbReference type="InterPro" id="IPR046848">
    <property type="entry name" value="E_motif"/>
</dbReference>
<feature type="repeat" description="PPR" evidence="2">
    <location>
        <begin position="567"/>
        <end position="601"/>
    </location>
</feature>
<dbReference type="SUPFAM" id="SSF48452">
    <property type="entry name" value="TPR-like"/>
    <property type="match status" value="1"/>
</dbReference>
<feature type="repeat" description="PPR" evidence="2">
    <location>
        <begin position="497"/>
        <end position="531"/>
    </location>
</feature>
<dbReference type="PANTHER" id="PTHR47926">
    <property type="entry name" value="PENTATRICOPEPTIDE REPEAT-CONTAINING PROTEIN"/>
    <property type="match status" value="1"/>
</dbReference>
<dbReference type="Pfam" id="PF13041">
    <property type="entry name" value="PPR_2"/>
    <property type="match status" value="3"/>
</dbReference>
<feature type="repeat" description="PPR" evidence="2">
    <location>
        <begin position="797"/>
        <end position="831"/>
    </location>
</feature>
<dbReference type="PROSITE" id="PS51375">
    <property type="entry name" value="PPR"/>
    <property type="match status" value="8"/>
</dbReference>
<feature type="repeat" description="PPR" evidence="2">
    <location>
        <begin position="194"/>
        <end position="228"/>
    </location>
</feature>
<feature type="repeat" description="PPR" evidence="2">
    <location>
        <begin position="295"/>
        <end position="329"/>
    </location>
</feature>
<sequence length="976" mass="108523">MSIAIGGKAIVPNINHSVRPTMVLNLPCRSSSSFLHLLKYNQCIKRLKPLKSLLIVHGLIKNNLLLEQFLKSCFNLGAPNLALSTFYQIQNPNLFLQNLMLKGLSSLGLSEDVLSVYLKCRVLNCPSDKFTFPFVIKASSALGASGIGRQIHGFVLRRGYERNVVIMTSIIDFYAKNAQIGIARKLIDGISEPDLVSWNALVSGYCFNGLDKEALGVVREIQGVDIKPNVSTLASIIPVCSRWRYFGIGKSLHGFAIKCGYFLNDFLVPAFISMYKSEVDLSSARQLFDFAVERNVSVWNAMINGYTQNEKFLEGFEMFREMLRADVQPNSVTFVSIIPSCENYFNIWYGVSLHGCVIKYGLGNQVSVLTALVSMYAKLGYISLAVFLFNQMPNKTLLSWNVMISRYVSNGLWDESLVAFRGMQLEGFSPDAVSIVSMLSACSNQGDIILGESAHAFVVRRSFETNINVSNALLAFYSDCCLLSTCFKLFERMATKNTVSWNTLISGYVHSGQKEKANMIFHQMQKEGEKLDSVTLLSILSSYTESENFSQGTILHGYAIKAGCESDVSLTNALISMYCDCGELDAGLSLFDVMPERSVVSWNSLMTGFRHYNLSNNVLVLFGSMIKEDQRPNQVSLLNLLPICCTLPQGKSIHAFALRTGIIEETTVLTSLIFMYARFGNINLCLLVFHMGKKGDISLWNAIISVHVDTKNAERAVAVFRELLQLSLEPDNITVLSLISSCILVNSLNLADSVMAYVIRKGFDKDVLVTNALIDLYARCGNIVVARLLFNYMHERDAVSWSVMINGYRLHGDAIDALELFSRMRISGVSPDAITYSSLLSACSHAGLVEKGHRVFNSMVEDGVSPRTEHYACMVDLLGRTGHLHEAYDIVNRLPFKPSIGMLESLLGACKIYGNVELGERICQMLFKMYPQNSESYVMLHNIYAAAGKWEDANTVRSIMEGRLLRKVPGFSLVGD</sequence>
<evidence type="ECO:0000256" key="2">
    <source>
        <dbReference type="PROSITE-ProRule" id="PRU00708"/>
    </source>
</evidence>
<dbReference type="Gene3D" id="1.25.40.10">
    <property type="entry name" value="Tetratricopeptide repeat domain"/>
    <property type="match status" value="9"/>
</dbReference>
<organism evidence="3 4">
    <name type="scientific">Durio zibethinus</name>
    <name type="common">Durian</name>
    <dbReference type="NCBI Taxonomy" id="66656"/>
    <lineage>
        <taxon>Eukaryota</taxon>
        <taxon>Viridiplantae</taxon>
        <taxon>Streptophyta</taxon>
        <taxon>Embryophyta</taxon>
        <taxon>Tracheophyta</taxon>
        <taxon>Spermatophyta</taxon>
        <taxon>Magnoliopsida</taxon>
        <taxon>eudicotyledons</taxon>
        <taxon>Gunneridae</taxon>
        <taxon>Pentapetalae</taxon>
        <taxon>rosids</taxon>
        <taxon>malvids</taxon>
        <taxon>Malvales</taxon>
        <taxon>Malvaceae</taxon>
        <taxon>Helicteroideae</taxon>
        <taxon>Durio</taxon>
    </lineage>
</organism>
<dbReference type="PANTHER" id="PTHR47926:SF544">
    <property type="entry name" value="PENTACOTRIPEPTIDE-REPEAT REGION OF PRORP DOMAIN-CONTAINING PROTEIN"/>
    <property type="match status" value="1"/>
</dbReference>
<dbReference type="InterPro" id="IPR046960">
    <property type="entry name" value="PPR_At4g14850-like_plant"/>
</dbReference>
<dbReference type="FunFam" id="1.25.40.10:FF:000090">
    <property type="entry name" value="Pentatricopeptide repeat-containing protein, chloroplastic"/>
    <property type="match status" value="1"/>
</dbReference>
<dbReference type="KEGG" id="dzi:111299987"/>
<dbReference type="OrthoDB" id="1902039at2759"/>
<dbReference type="Pfam" id="PF20431">
    <property type="entry name" value="E_motif"/>
    <property type="match status" value="1"/>
</dbReference>
<dbReference type="GO" id="GO:0009451">
    <property type="term" value="P:RNA modification"/>
    <property type="evidence" value="ECO:0007669"/>
    <property type="project" value="InterPro"/>
</dbReference>
<evidence type="ECO:0000313" key="4">
    <source>
        <dbReference type="RefSeq" id="XP_022751279.1"/>
    </source>
</evidence>
<dbReference type="InterPro" id="IPR011990">
    <property type="entry name" value="TPR-like_helical_dom_sf"/>
</dbReference>
<evidence type="ECO:0000313" key="3">
    <source>
        <dbReference type="Proteomes" id="UP000515121"/>
    </source>
</evidence>
<dbReference type="NCBIfam" id="TIGR00756">
    <property type="entry name" value="PPR"/>
    <property type="match status" value="5"/>
</dbReference>
<dbReference type="GO" id="GO:0003729">
    <property type="term" value="F:mRNA binding"/>
    <property type="evidence" value="ECO:0007669"/>
    <property type="project" value="UniProtKB-ARBA"/>
</dbReference>
<dbReference type="FunFam" id="1.25.40.10:FF:000073">
    <property type="entry name" value="Pentatricopeptide repeat-containing protein chloroplastic"/>
    <property type="match status" value="1"/>
</dbReference>
<keyword evidence="3" id="KW-1185">Reference proteome</keyword>
<feature type="repeat" description="PPR" evidence="2">
    <location>
        <begin position="696"/>
        <end position="730"/>
    </location>
</feature>